<dbReference type="eggNOG" id="COG1670">
    <property type="taxonomic scope" value="Bacteria"/>
</dbReference>
<dbReference type="GO" id="GO:0016747">
    <property type="term" value="F:acyltransferase activity, transferring groups other than amino-acyl groups"/>
    <property type="evidence" value="ECO:0007669"/>
    <property type="project" value="InterPro"/>
</dbReference>
<evidence type="ECO:0000259" key="1">
    <source>
        <dbReference type="PROSITE" id="PS51186"/>
    </source>
</evidence>
<dbReference type="RefSeq" id="WP_177174866.1">
    <property type="nucleotide sequence ID" value="NZ_FOGJ01000004.1"/>
</dbReference>
<keyword evidence="2" id="KW-0808">Transferase</keyword>
<accession>A0A1H9N7P4</accession>
<protein>
    <submittedName>
        <fullName evidence="2">Protein N-acetyltransferase, RimJ/RimL family</fullName>
    </submittedName>
</protein>
<sequence>MEQRIILETDRLLLREMNIDDFDALYKVLADRDIMQHYPYTFDENRVRDWIERNMNRYHDNGFGLWAVCLEDTREMIGDCGLTLQNIEGEMLPEIGYHIRADHQRKGYAKEAAAAVRDWAFANTDYPALYSYCKYTNVGSYKTAESIGMHFEKEYPDPDNKITHVSVIFRGEVNVE</sequence>
<organism evidence="2 3">
    <name type="scientific">Butyrivibrio fibrisolvens</name>
    <dbReference type="NCBI Taxonomy" id="831"/>
    <lineage>
        <taxon>Bacteria</taxon>
        <taxon>Bacillati</taxon>
        <taxon>Bacillota</taxon>
        <taxon>Clostridia</taxon>
        <taxon>Lachnospirales</taxon>
        <taxon>Lachnospiraceae</taxon>
        <taxon>Butyrivibrio</taxon>
    </lineage>
</organism>
<evidence type="ECO:0000313" key="3">
    <source>
        <dbReference type="Proteomes" id="UP000182584"/>
    </source>
</evidence>
<dbReference type="InterPro" id="IPR051531">
    <property type="entry name" value="N-acetyltransferase"/>
</dbReference>
<dbReference type="EMBL" id="FOGJ01000004">
    <property type="protein sequence ID" value="SER31443.1"/>
    <property type="molecule type" value="Genomic_DNA"/>
</dbReference>
<dbReference type="PANTHER" id="PTHR43792:SF1">
    <property type="entry name" value="N-ACETYLTRANSFERASE DOMAIN-CONTAINING PROTEIN"/>
    <property type="match status" value="1"/>
</dbReference>
<dbReference type="AlphaFoldDB" id="A0A1H9N7P4"/>
<evidence type="ECO:0000313" key="2">
    <source>
        <dbReference type="EMBL" id="SER31443.1"/>
    </source>
</evidence>
<feature type="domain" description="N-acetyltransferase" evidence="1">
    <location>
        <begin position="12"/>
        <end position="172"/>
    </location>
</feature>
<dbReference type="Pfam" id="PF13302">
    <property type="entry name" value="Acetyltransf_3"/>
    <property type="match status" value="1"/>
</dbReference>
<gene>
    <name evidence="2" type="ORF">SAMN04487884_10463</name>
</gene>
<dbReference type="SUPFAM" id="SSF55729">
    <property type="entry name" value="Acyl-CoA N-acyltransferases (Nat)"/>
    <property type="match status" value="1"/>
</dbReference>
<reference evidence="2 3" key="1">
    <citation type="submission" date="2016-10" db="EMBL/GenBank/DDBJ databases">
        <authorList>
            <person name="de Groot N.N."/>
        </authorList>
    </citation>
    <scope>NUCLEOTIDE SEQUENCE [LARGE SCALE GENOMIC DNA]</scope>
    <source>
        <strain evidence="2 3">AR40</strain>
    </source>
</reference>
<dbReference type="PROSITE" id="PS51186">
    <property type="entry name" value="GNAT"/>
    <property type="match status" value="1"/>
</dbReference>
<proteinExistence type="predicted"/>
<dbReference type="InterPro" id="IPR016181">
    <property type="entry name" value="Acyl_CoA_acyltransferase"/>
</dbReference>
<dbReference type="InterPro" id="IPR000182">
    <property type="entry name" value="GNAT_dom"/>
</dbReference>
<dbReference type="PANTHER" id="PTHR43792">
    <property type="entry name" value="GNAT FAMILY, PUTATIVE (AFU_ORTHOLOGUE AFUA_3G00765)-RELATED-RELATED"/>
    <property type="match status" value="1"/>
</dbReference>
<name>A0A1H9N7P4_BUTFI</name>
<dbReference type="Proteomes" id="UP000182584">
    <property type="component" value="Unassembled WGS sequence"/>
</dbReference>
<dbReference type="Gene3D" id="3.40.630.30">
    <property type="match status" value="1"/>
</dbReference>